<feature type="domain" description="Carbohydrate kinase FGGY N-terminal" evidence="8">
    <location>
        <begin position="5"/>
        <end position="243"/>
    </location>
</feature>
<dbReference type="PANTHER" id="PTHR10196">
    <property type="entry name" value="SUGAR KINASE"/>
    <property type="match status" value="1"/>
</dbReference>
<comment type="caution">
    <text evidence="10">The sequence shown here is derived from an EMBL/GenBank/DDBJ whole genome shotgun (WGS) entry which is preliminary data.</text>
</comment>
<dbReference type="GO" id="GO:0019301">
    <property type="term" value="P:rhamnose catabolic process"/>
    <property type="evidence" value="ECO:0007669"/>
    <property type="project" value="InterPro"/>
</dbReference>
<evidence type="ECO:0000256" key="2">
    <source>
        <dbReference type="ARBA" id="ARBA00022679"/>
    </source>
</evidence>
<keyword evidence="3" id="KW-0547">Nucleotide-binding</keyword>
<dbReference type="Proteomes" id="UP000651482">
    <property type="component" value="Unassembled WGS sequence"/>
</dbReference>
<dbReference type="InterPro" id="IPR000577">
    <property type="entry name" value="Carb_kinase_FGGY"/>
</dbReference>
<name>A0A926DC56_9FIRM</name>
<feature type="domain" description="Carbohydrate kinase FGGY C-terminal" evidence="9">
    <location>
        <begin position="255"/>
        <end position="445"/>
    </location>
</feature>
<dbReference type="InterPro" id="IPR043129">
    <property type="entry name" value="ATPase_NBD"/>
</dbReference>
<dbReference type="Gene3D" id="3.30.420.40">
    <property type="match status" value="2"/>
</dbReference>
<evidence type="ECO:0000256" key="5">
    <source>
        <dbReference type="ARBA" id="ARBA00022840"/>
    </source>
</evidence>
<accession>A0A926DC56</accession>
<evidence type="ECO:0000313" key="10">
    <source>
        <dbReference type="EMBL" id="MBC8534629.1"/>
    </source>
</evidence>
<dbReference type="CDD" id="cd07771">
    <property type="entry name" value="ASKHA_NBD_FGGY_RhaB-like"/>
    <property type="match status" value="1"/>
</dbReference>
<gene>
    <name evidence="10" type="ORF">IAG03_11670</name>
</gene>
<dbReference type="InterPro" id="IPR018485">
    <property type="entry name" value="FGGY_C"/>
</dbReference>
<evidence type="ECO:0000256" key="6">
    <source>
        <dbReference type="ARBA" id="ARBA00023157"/>
    </source>
</evidence>
<dbReference type="EMBL" id="JACRSN010000020">
    <property type="protein sequence ID" value="MBC8534629.1"/>
    <property type="molecule type" value="Genomic_DNA"/>
</dbReference>
<evidence type="ECO:0000313" key="11">
    <source>
        <dbReference type="Proteomes" id="UP000651482"/>
    </source>
</evidence>
<dbReference type="GO" id="GO:0006071">
    <property type="term" value="P:glycerol metabolic process"/>
    <property type="evidence" value="ECO:0007669"/>
    <property type="project" value="TreeGrafter"/>
</dbReference>
<keyword evidence="2" id="KW-0808">Transferase</keyword>
<keyword evidence="5" id="KW-0067">ATP-binding</keyword>
<dbReference type="Pfam" id="PF00370">
    <property type="entry name" value="FGGY_N"/>
    <property type="match status" value="1"/>
</dbReference>
<keyword evidence="11" id="KW-1185">Reference proteome</keyword>
<dbReference type="GO" id="GO:0005524">
    <property type="term" value="F:ATP binding"/>
    <property type="evidence" value="ECO:0007669"/>
    <property type="project" value="UniProtKB-KW"/>
</dbReference>
<dbReference type="InterPro" id="IPR013449">
    <property type="entry name" value="Rhamnulokinase"/>
</dbReference>
<comment type="similarity">
    <text evidence="1">Belongs to the FGGY kinase family.</text>
</comment>
<reference evidence="10" key="1">
    <citation type="submission" date="2020-08" db="EMBL/GenBank/DDBJ databases">
        <title>Genome public.</title>
        <authorList>
            <person name="Liu C."/>
            <person name="Sun Q."/>
        </authorList>
    </citation>
    <scope>NUCLEOTIDE SEQUENCE</scope>
    <source>
        <strain evidence="10">NSJ-40</strain>
    </source>
</reference>
<dbReference type="RefSeq" id="WP_249320215.1">
    <property type="nucleotide sequence ID" value="NZ_JACRSN010000020.1"/>
</dbReference>
<dbReference type="Pfam" id="PF02782">
    <property type="entry name" value="FGGY_C"/>
    <property type="match status" value="1"/>
</dbReference>
<evidence type="ECO:0000256" key="4">
    <source>
        <dbReference type="ARBA" id="ARBA00022777"/>
    </source>
</evidence>
<dbReference type="PANTHER" id="PTHR10196:SF93">
    <property type="entry name" value="L-RHAMNULOKINASE"/>
    <property type="match status" value="1"/>
</dbReference>
<evidence type="ECO:0000256" key="1">
    <source>
        <dbReference type="ARBA" id="ARBA00009156"/>
    </source>
</evidence>
<dbReference type="AlphaFoldDB" id="A0A926DC56"/>
<keyword evidence="4" id="KW-0418">Kinase</keyword>
<dbReference type="PIRSF" id="PIRSF000538">
    <property type="entry name" value="GlpK"/>
    <property type="match status" value="1"/>
</dbReference>
<dbReference type="GO" id="GO:0005829">
    <property type="term" value="C:cytosol"/>
    <property type="evidence" value="ECO:0007669"/>
    <property type="project" value="TreeGrafter"/>
</dbReference>
<evidence type="ECO:0000256" key="7">
    <source>
        <dbReference type="ARBA" id="ARBA00023308"/>
    </source>
</evidence>
<sequence length="488" mass="55336">MPKKVLAFDFGASSGRAMLGSFQNGKIEFREIHRFENNPVSLNGTLYWDFPYLFQQIKVGITQAKQEGGFDSIAIDTWGVDFGLIDRHGDLLQNPVHYRDLRTDRMMEEVFAAVPREEVYRQTGIQFMRINSLYQLMYLAKERPELLERTEKILFMPDLFSYFLTGKISAEYTMASTTQLMNPNTGDWCYEMLEKLGIPTRILPKLHDAGTIYGELSDAICEELDVPKVPVISVAAHDTASAVAAIPTKEKDFIYISCGTWSLFGTELEKPCINEKTLHYNLTNEGGINRTTRLLKSTMGLWLIQESRRQWRREGFDVSYHDLEVAALAAEPFRSFIDPNAPEFEMPGNLPNRVREFCKRTGQPVPENRGEVMRCIYESLALKHRSSLEMVEDITGRNYETIHVIGGGVKDGFLCQITANACNKKVVAGPMEATVTGNIAVQLMTLGEFENLSQVRQAVAASSNTKTYLPADCKKWDAVYERFLQYQA</sequence>
<evidence type="ECO:0000259" key="8">
    <source>
        <dbReference type="Pfam" id="PF00370"/>
    </source>
</evidence>
<proteinExistence type="inferred from homology"/>
<dbReference type="InterPro" id="IPR018484">
    <property type="entry name" value="FGGY_N"/>
</dbReference>
<keyword evidence="7" id="KW-0684">Rhamnose metabolism</keyword>
<dbReference type="GO" id="GO:0008993">
    <property type="term" value="F:rhamnulokinase activity"/>
    <property type="evidence" value="ECO:0007669"/>
    <property type="project" value="InterPro"/>
</dbReference>
<evidence type="ECO:0000256" key="3">
    <source>
        <dbReference type="ARBA" id="ARBA00022741"/>
    </source>
</evidence>
<dbReference type="FunFam" id="3.30.420.40:FF:000064">
    <property type="entry name" value="Rhamnulokinase"/>
    <property type="match status" value="1"/>
</dbReference>
<protein>
    <submittedName>
        <fullName evidence="10">Rhamnulokinase</fullName>
    </submittedName>
</protein>
<evidence type="ECO:0000259" key="9">
    <source>
        <dbReference type="Pfam" id="PF02782"/>
    </source>
</evidence>
<dbReference type="GO" id="GO:0004370">
    <property type="term" value="F:glycerol kinase activity"/>
    <property type="evidence" value="ECO:0007669"/>
    <property type="project" value="TreeGrafter"/>
</dbReference>
<keyword evidence="6" id="KW-1015">Disulfide bond</keyword>
<dbReference type="SUPFAM" id="SSF53067">
    <property type="entry name" value="Actin-like ATPase domain"/>
    <property type="match status" value="2"/>
</dbReference>
<organism evidence="10 11">
    <name type="scientific">Yeguia hominis</name>
    <dbReference type="NCBI Taxonomy" id="2763662"/>
    <lineage>
        <taxon>Bacteria</taxon>
        <taxon>Bacillati</taxon>
        <taxon>Bacillota</taxon>
        <taxon>Clostridia</taxon>
        <taxon>Eubacteriales</taxon>
        <taxon>Yeguiaceae</taxon>
        <taxon>Yeguia</taxon>
    </lineage>
</organism>